<feature type="region of interest" description="Disordered" evidence="11">
    <location>
        <begin position="695"/>
        <end position="718"/>
    </location>
</feature>
<sequence>VDGREKKRWPPAPLSTLEMQKRGTMYLRIPGERLMKYAEELYQAGYISYPRTETDVFDPAIDIRSLVNEHVQDNRWGAHAQSILDGTMWKPPRGGGHDDKAHPPIHPTRYSAGEPEWDTGKKKLYEFITRSFLATCSKDAVGFQTSVTIDIAGESFHTAGLTIRERNWLDVYPYENWGGNSNLPDFQEGQTFLPTQLLLKEGRTQPPPRLAEKDLIGAMERHGIGTDATVAEHIQKQLDRGYAEKNANLEFWPTTLGESLISAYCRMGLDNLWKPDLRGRIESGIGEVAAGRQSKQQILHQAITAFREDLTLAQLRSGAMVNEIGQFFDALAGQGQQDAAPGASSFDIGPCKKCGMLVSLLCPASGPPSVRCAGLGPLCDTSLSFPRAVYRASPHAALCGGCAHGPVRLVRLEFRVGLLPASVQQRLPDPTRHVACVMCGDEVLAGLREECGAARGRRRGGGFSTVSTATTQGGSRTGQHADVSEQHRTGGSNQSSQQWAQGSNQSNQQWAQGSSQSNRQWGQGSNQPNQQWAQGSNQSNQQRGQGSSHSNRQWAQGSNQSNQRRTQGSSQATLHWAPGSDQGAHTFAYTLTESDRGPDGGGGHRGGRTQNSRGRRGRGRNTVARGRRGGRGGQAGRGGRANGDDGAPRCPMHDLPLLVLTARRGAHVGRRFVKCPNSPERDQCLSFAWEDEYGGGQASQGGANRGRRGRGNADGGSRGYTFANAAGDASNVCFKCGQPGHWAQDCPSR</sequence>
<evidence type="ECO:0000259" key="12">
    <source>
        <dbReference type="PROSITE" id="PS50158"/>
    </source>
</evidence>
<dbReference type="SMART" id="SM00437">
    <property type="entry name" value="TOP1Ac"/>
    <property type="match status" value="1"/>
</dbReference>
<evidence type="ECO:0000256" key="11">
    <source>
        <dbReference type="SAM" id="MobiDB-lite"/>
    </source>
</evidence>
<dbReference type="EMBL" id="CAJHUC010002313">
    <property type="protein sequence ID" value="CAD7703588.1"/>
    <property type="molecule type" value="Genomic_DNA"/>
</dbReference>
<evidence type="ECO:0000313" key="15">
    <source>
        <dbReference type="EMBL" id="CAD7703588.1"/>
    </source>
</evidence>
<evidence type="ECO:0000256" key="9">
    <source>
        <dbReference type="PROSITE-ProRule" id="PRU00047"/>
    </source>
</evidence>
<keyword evidence="5" id="KW-0862">Zinc</keyword>
<keyword evidence="3" id="KW-0479">Metal-binding</keyword>
<gene>
    <name evidence="15" type="ORF">OSTQU699_LOCUS8945</name>
</gene>
<comment type="function">
    <text evidence="10">Introduces a single-strand break via transesterification at a target site in duplex DNA. Releases the supercoiling and torsional tension of DNA introduced during the DNA replication and transcription by transiently cleaving and rejoining one strand of the DNA duplex. The scissile phosphodiester is attacked by the catalytic tyrosine of the enzyme, resulting in the formation of a DNA-(5'-phosphotyrosyl)-enzyme intermediate and the expulsion of a 3'-OH DNA strand.</text>
</comment>
<dbReference type="InterPro" id="IPR000380">
    <property type="entry name" value="Topo_IA"/>
</dbReference>
<keyword evidence="16" id="KW-1185">Reference proteome</keyword>
<comment type="catalytic activity">
    <reaction evidence="10">
        <text>ATP-independent breakage of single-stranded DNA, followed by passage and rejoining.</text>
        <dbReference type="EC" id="5.6.2.1"/>
    </reaction>
</comment>
<reference evidence="15" key="1">
    <citation type="submission" date="2020-12" db="EMBL/GenBank/DDBJ databases">
        <authorList>
            <person name="Iha C."/>
        </authorList>
    </citation>
    <scope>NUCLEOTIDE SEQUENCE</scope>
</reference>
<dbReference type="Gene3D" id="1.10.460.10">
    <property type="entry name" value="Topoisomerase I, domain 2"/>
    <property type="match status" value="1"/>
</dbReference>
<dbReference type="InterPro" id="IPR023406">
    <property type="entry name" value="Topo_IA_AS"/>
</dbReference>
<dbReference type="PRINTS" id="PR00417">
    <property type="entry name" value="PRTPISMRASEI"/>
</dbReference>
<name>A0A8S1J8I0_9CHLO</name>
<dbReference type="GO" id="GO:0006310">
    <property type="term" value="P:DNA recombination"/>
    <property type="evidence" value="ECO:0007669"/>
    <property type="project" value="TreeGrafter"/>
</dbReference>
<dbReference type="GO" id="GO:0031422">
    <property type="term" value="C:RecQ family helicase-topoisomerase III complex"/>
    <property type="evidence" value="ECO:0007669"/>
    <property type="project" value="TreeGrafter"/>
</dbReference>
<feature type="region of interest" description="Disordered" evidence="11">
    <location>
        <begin position="93"/>
        <end position="113"/>
    </location>
</feature>
<feature type="compositionally biased region" description="Polar residues" evidence="11">
    <location>
        <begin position="489"/>
        <end position="533"/>
    </location>
</feature>
<dbReference type="GO" id="GO:0006281">
    <property type="term" value="P:DNA repair"/>
    <property type="evidence" value="ECO:0007669"/>
    <property type="project" value="TreeGrafter"/>
</dbReference>
<dbReference type="InterPro" id="IPR013824">
    <property type="entry name" value="Topo_IA_cen_sub1"/>
</dbReference>
<evidence type="ECO:0000256" key="4">
    <source>
        <dbReference type="ARBA" id="ARBA00022771"/>
    </source>
</evidence>
<organism evidence="15 16">
    <name type="scientific">Ostreobium quekettii</name>
    <dbReference type="NCBI Taxonomy" id="121088"/>
    <lineage>
        <taxon>Eukaryota</taxon>
        <taxon>Viridiplantae</taxon>
        <taxon>Chlorophyta</taxon>
        <taxon>core chlorophytes</taxon>
        <taxon>Ulvophyceae</taxon>
        <taxon>TCBD clade</taxon>
        <taxon>Bryopsidales</taxon>
        <taxon>Ostreobineae</taxon>
        <taxon>Ostreobiaceae</taxon>
        <taxon>Ostreobium</taxon>
    </lineage>
</organism>
<protein>
    <recommendedName>
        <fullName evidence="10">DNA topoisomerase</fullName>
        <ecNumber evidence="10">5.6.2.1</ecNumber>
    </recommendedName>
</protein>
<dbReference type="FunFam" id="1.10.290.10:FF:000003">
    <property type="entry name" value="DNA topoisomerase"/>
    <property type="match status" value="1"/>
</dbReference>
<dbReference type="InterPro" id="IPR001878">
    <property type="entry name" value="Znf_CCHC"/>
</dbReference>
<dbReference type="GO" id="GO:0006265">
    <property type="term" value="P:DNA topological change"/>
    <property type="evidence" value="ECO:0007669"/>
    <property type="project" value="InterPro"/>
</dbReference>
<proteinExistence type="inferred from homology"/>
<dbReference type="GO" id="GO:0003677">
    <property type="term" value="F:DNA binding"/>
    <property type="evidence" value="ECO:0007669"/>
    <property type="project" value="UniProtKB-KW"/>
</dbReference>
<dbReference type="PROSITE" id="PS51999">
    <property type="entry name" value="ZF_GRF"/>
    <property type="match status" value="1"/>
</dbReference>
<dbReference type="InterPro" id="IPR013497">
    <property type="entry name" value="Topo_IA_cen"/>
</dbReference>
<dbReference type="GO" id="GO:0008270">
    <property type="term" value="F:zinc ion binding"/>
    <property type="evidence" value="ECO:0007669"/>
    <property type="project" value="UniProtKB-KW"/>
</dbReference>
<dbReference type="InterPro" id="IPR023405">
    <property type="entry name" value="Topo_IA_core_domain"/>
</dbReference>
<feature type="compositionally biased region" description="Basic residues" evidence="11">
    <location>
        <begin position="613"/>
        <end position="630"/>
    </location>
</feature>
<evidence type="ECO:0000256" key="5">
    <source>
        <dbReference type="ARBA" id="ARBA00022833"/>
    </source>
</evidence>
<evidence type="ECO:0000256" key="6">
    <source>
        <dbReference type="ARBA" id="ARBA00023029"/>
    </source>
</evidence>
<evidence type="ECO:0000256" key="2">
    <source>
        <dbReference type="ARBA" id="ARBA00009446"/>
    </source>
</evidence>
<feature type="compositionally biased region" description="Gly residues" evidence="11">
    <location>
        <begin position="631"/>
        <end position="641"/>
    </location>
</feature>
<dbReference type="Gene3D" id="4.10.60.10">
    <property type="entry name" value="Zinc finger, CCHC-type"/>
    <property type="match status" value="1"/>
</dbReference>
<dbReference type="CDD" id="cd00186">
    <property type="entry name" value="TOP1Ac"/>
    <property type="match status" value="1"/>
</dbReference>
<dbReference type="Gene3D" id="1.10.290.10">
    <property type="entry name" value="Topoisomerase I, domain 4"/>
    <property type="match status" value="1"/>
</dbReference>
<keyword evidence="4 9" id="KW-0863">Zinc-finger</keyword>
<evidence type="ECO:0000259" key="13">
    <source>
        <dbReference type="PROSITE" id="PS51999"/>
    </source>
</evidence>
<feature type="compositionally biased region" description="Polar residues" evidence="11">
    <location>
        <begin position="554"/>
        <end position="573"/>
    </location>
</feature>
<evidence type="ECO:0000313" key="16">
    <source>
        <dbReference type="Proteomes" id="UP000708148"/>
    </source>
</evidence>
<dbReference type="SUPFAM" id="SSF57756">
    <property type="entry name" value="Retrovirus zinc finger-like domains"/>
    <property type="match status" value="1"/>
</dbReference>
<dbReference type="GO" id="GO:0003917">
    <property type="term" value="F:DNA topoisomerase type I (single strand cut, ATP-independent) activity"/>
    <property type="evidence" value="ECO:0007669"/>
    <property type="project" value="UniProtKB-EC"/>
</dbReference>
<dbReference type="PROSITE" id="PS50158">
    <property type="entry name" value="ZF_CCHC"/>
    <property type="match status" value="1"/>
</dbReference>
<dbReference type="GO" id="GO:0005634">
    <property type="term" value="C:nucleus"/>
    <property type="evidence" value="ECO:0007669"/>
    <property type="project" value="TreeGrafter"/>
</dbReference>
<dbReference type="Pfam" id="PF01131">
    <property type="entry name" value="Topoisom_bac"/>
    <property type="match status" value="1"/>
</dbReference>
<dbReference type="InterPro" id="IPR010666">
    <property type="entry name" value="Znf_GRF"/>
</dbReference>
<keyword evidence="6 10" id="KW-0799">Topoisomerase</keyword>
<dbReference type="SUPFAM" id="SSF56712">
    <property type="entry name" value="Prokaryotic type I DNA topoisomerase"/>
    <property type="match status" value="1"/>
</dbReference>
<keyword evidence="7 10" id="KW-0238">DNA-binding</keyword>
<dbReference type="PROSITE" id="PS00396">
    <property type="entry name" value="TOPO_IA_1"/>
    <property type="match status" value="1"/>
</dbReference>
<feature type="domain" description="CCHC-type" evidence="12">
    <location>
        <begin position="733"/>
        <end position="748"/>
    </location>
</feature>
<dbReference type="InterPro" id="IPR013826">
    <property type="entry name" value="Topo_IA_cen_sub3"/>
</dbReference>
<dbReference type="PANTHER" id="PTHR11390">
    <property type="entry name" value="PROKARYOTIC DNA TOPOISOMERASE"/>
    <property type="match status" value="1"/>
</dbReference>
<evidence type="ECO:0000256" key="7">
    <source>
        <dbReference type="ARBA" id="ARBA00023125"/>
    </source>
</evidence>
<evidence type="ECO:0000256" key="3">
    <source>
        <dbReference type="ARBA" id="ARBA00022723"/>
    </source>
</evidence>
<dbReference type="PROSITE" id="PS52039">
    <property type="entry name" value="TOPO_IA_2"/>
    <property type="match status" value="1"/>
</dbReference>
<feature type="compositionally biased region" description="Low complexity" evidence="11">
    <location>
        <begin position="534"/>
        <end position="553"/>
    </location>
</feature>
<comment type="cofactor">
    <cofactor evidence="1">
        <name>Mg(2+)</name>
        <dbReference type="ChEBI" id="CHEBI:18420"/>
    </cofactor>
</comment>
<dbReference type="AlphaFoldDB" id="A0A8S1J8I0"/>
<dbReference type="SMART" id="SM00343">
    <property type="entry name" value="ZnF_C2HC"/>
    <property type="match status" value="1"/>
</dbReference>
<comment type="caution">
    <text evidence="15">The sequence shown here is derived from an EMBL/GenBank/DDBJ whole genome shotgun (WGS) entry which is preliminary data.</text>
</comment>
<dbReference type="PANTHER" id="PTHR11390:SF21">
    <property type="entry name" value="DNA TOPOISOMERASE 3-ALPHA"/>
    <property type="match status" value="1"/>
</dbReference>
<dbReference type="EC" id="5.6.2.1" evidence="10"/>
<evidence type="ECO:0000259" key="14">
    <source>
        <dbReference type="PROSITE" id="PS52039"/>
    </source>
</evidence>
<feature type="compositionally biased region" description="Polar residues" evidence="11">
    <location>
        <begin position="464"/>
        <end position="478"/>
    </location>
</feature>
<evidence type="ECO:0000256" key="1">
    <source>
        <dbReference type="ARBA" id="ARBA00001946"/>
    </source>
</evidence>
<feature type="non-terminal residue" evidence="15">
    <location>
        <position position="749"/>
    </location>
</feature>
<feature type="region of interest" description="Disordered" evidence="11">
    <location>
        <begin position="455"/>
        <end position="650"/>
    </location>
</feature>
<dbReference type="InterPro" id="IPR036875">
    <property type="entry name" value="Znf_CCHC_sf"/>
</dbReference>
<dbReference type="Proteomes" id="UP000708148">
    <property type="component" value="Unassembled WGS sequence"/>
</dbReference>
<feature type="domain" description="Topo IA-type catalytic" evidence="14">
    <location>
        <begin position="1"/>
        <end position="311"/>
    </location>
</feature>
<dbReference type="InterPro" id="IPR003602">
    <property type="entry name" value="Topo_IA_DNA-bd_dom"/>
</dbReference>
<evidence type="ECO:0000256" key="8">
    <source>
        <dbReference type="ARBA" id="ARBA00023235"/>
    </source>
</evidence>
<keyword evidence="8 10" id="KW-0413">Isomerase</keyword>
<accession>A0A8S1J8I0</accession>
<evidence type="ECO:0000256" key="10">
    <source>
        <dbReference type="RuleBase" id="RU362092"/>
    </source>
</evidence>
<dbReference type="OrthoDB" id="430051at2759"/>
<comment type="similarity">
    <text evidence="2 10">Belongs to the type IA topoisomerase family.</text>
</comment>
<feature type="domain" description="GRF-type" evidence="13">
    <location>
        <begin position="650"/>
        <end position="693"/>
    </location>
</feature>
<dbReference type="Pfam" id="PF00098">
    <property type="entry name" value="zf-CCHC"/>
    <property type="match status" value="1"/>
</dbReference>